<protein>
    <submittedName>
        <fullName evidence="1">Uncharacterized protein</fullName>
    </submittedName>
</protein>
<evidence type="ECO:0000313" key="1">
    <source>
        <dbReference type="EMBL" id="OLY78620.1"/>
    </source>
</evidence>
<proteinExistence type="predicted"/>
<accession>A0A1R0GP14</accession>
<reference evidence="1 2" key="1">
    <citation type="journal article" date="2016" name="Mol. Biol. Evol.">
        <title>Genome-Wide Survey of Gut Fungi (Harpellales) Reveals the First Horizontally Transferred Ubiquitin Gene from a Mosquito Host.</title>
        <authorList>
            <person name="Wang Y."/>
            <person name="White M.M."/>
            <person name="Kvist S."/>
            <person name="Moncalvo J.M."/>
        </authorList>
    </citation>
    <scope>NUCLEOTIDE SEQUENCE [LARGE SCALE GENOMIC DNA]</scope>
    <source>
        <strain evidence="1 2">ALG-7-W6</strain>
    </source>
</reference>
<dbReference type="Proteomes" id="UP000187455">
    <property type="component" value="Unassembled WGS sequence"/>
</dbReference>
<dbReference type="EMBL" id="LSSL01005934">
    <property type="protein sequence ID" value="OLY78620.1"/>
    <property type="molecule type" value="Genomic_DNA"/>
</dbReference>
<name>A0A1R0GP14_9FUNG</name>
<gene>
    <name evidence="1" type="ORF">AYI68_g7327</name>
</gene>
<dbReference type="AlphaFoldDB" id="A0A1R0GP14"/>
<evidence type="ECO:0000313" key="2">
    <source>
        <dbReference type="Proteomes" id="UP000187455"/>
    </source>
</evidence>
<keyword evidence="2" id="KW-1185">Reference proteome</keyword>
<sequence length="281" mass="31355">MDNLNKGMVVAKIKVAGFVRRVKKIVSKKINSSGSSLNAAKTSIEESYELDKDINIKYQPYILAAHGWIMDSESDQSFSNLYINTDEVLATQKLLESAGFIYHCRCRYNPPSSETRILPISPILGPLSAPNIKQHIESSYKKYLASKQNTRPSAKIQPHSPQLFEKCTGRSYNFADRTCGKNLKFENSISSRFDAAGNRYFCESCGGRGLVIITPPSSSPTLELHSGNVNRNFPPSNKHCLIVKNTVLQKTLKAHSPSIKSTASDDSLKKKYLPYWTSQVQ</sequence>
<comment type="caution">
    <text evidence="1">The sequence shown here is derived from an EMBL/GenBank/DDBJ whole genome shotgun (WGS) entry which is preliminary data.</text>
</comment>
<organism evidence="1 2">
    <name type="scientific">Smittium mucronatum</name>
    <dbReference type="NCBI Taxonomy" id="133383"/>
    <lineage>
        <taxon>Eukaryota</taxon>
        <taxon>Fungi</taxon>
        <taxon>Fungi incertae sedis</taxon>
        <taxon>Zoopagomycota</taxon>
        <taxon>Kickxellomycotina</taxon>
        <taxon>Harpellomycetes</taxon>
        <taxon>Harpellales</taxon>
        <taxon>Legeriomycetaceae</taxon>
        <taxon>Smittium</taxon>
    </lineage>
</organism>